<accession>A0A286BYN0</accession>
<sequence length="199" mass="21257">MASVKKVELGSDGLAAESGVMTVYSYDPETGLCTGASDEYLAQGVGIPANSTTNVPAACKSGKVCVFNDGEWVQVDDHRGETVYSTATLKPVEITLPGEYPEGTTPLKPATAFDVWSGKAWKTDVKAQQAAAVSDAVAKKSALIIEANSVTQAWQTQLLLSIITDVDRASLTRWMQYIQEVQATDESGAPDINWPEKPE</sequence>
<keyword evidence="2" id="KW-1185">Reference proteome</keyword>
<proteinExistence type="predicted"/>
<dbReference type="PANTHER" id="PTHR34413">
    <property type="entry name" value="PROPHAGE TAIL FIBER ASSEMBLY PROTEIN HOMOLOG TFAE-RELATED-RELATED"/>
    <property type="match status" value="1"/>
</dbReference>
<evidence type="ECO:0000313" key="2">
    <source>
        <dbReference type="Proteomes" id="UP000219271"/>
    </source>
</evidence>
<dbReference type="InterPro" id="IPR051220">
    <property type="entry name" value="TFA_Chaperone"/>
</dbReference>
<dbReference type="OrthoDB" id="8596093at2"/>
<gene>
    <name evidence="1" type="ORF">SAMN06273570_3707</name>
</gene>
<name>A0A286BYN0_9GAMM</name>
<dbReference type="AlphaFoldDB" id="A0A286BYN0"/>
<dbReference type="Pfam" id="PF02413">
    <property type="entry name" value="Caudo_TAP"/>
    <property type="match status" value="1"/>
</dbReference>
<organism evidence="1 2">
    <name type="scientific">Candidatus Pantoea floridensis</name>
    <dbReference type="NCBI Taxonomy" id="1938870"/>
    <lineage>
        <taxon>Bacteria</taxon>
        <taxon>Pseudomonadati</taxon>
        <taxon>Pseudomonadota</taxon>
        <taxon>Gammaproteobacteria</taxon>
        <taxon>Enterobacterales</taxon>
        <taxon>Erwiniaceae</taxon>
        <taxon>Pantoea</taxon>
    </lineage>
</organism>
<dbReference type="RefSeq" id="WP_097097093.1">
    <property type="nucleotide sequence ID" value="NZ_OCMY01000001.1"/>
</dbReference>
<dbReference type="EMBL" id="OCMY01000001">
    <property type="protein sequence ID" value="SOD39265.1"/>
    <property type="molecule type" value="Genomic_DNA"/>
</dbReference>
<dbReference type="InterPro" id="IPR003458">
    <property type="entry name" value="Phage_T4_Gp38_tail_assem"/>
</dbReference>
<reference evidence="2" key="1">
    <citation type="submission" date="2017-09" db="EMBL/GenBank/DDBJ databases">
        <authorList>
            <person name="Varghese N."/>
            <person name="Submissions S."/>
        </authorList>
    </citation>
    <scope>NUCLEOTIDE SEQUENCE [LARGE SCALE GENOMIC DNA]</scope>
    <source>
        <strain evidence="2">JKS000234</strain>
    </source>
</reference>
<evidence type="ECO:0000313" key="1">
    <source>
        <dbReference type="EMBL" id="SOD39265.1"/>
    </source>
</evidence>
<dbReference type="Proteomes" id="UP000219271">
    <property type="component" value="Unassembled WGS sequence"/>
</dbReference>
<dbReference type="PANTHER" id="PTHR34413:SF2">
    <property type="entry name" value="PROPHAGE TAIL FIBER ASSEMBLY PROTEIN HOMOLOG TFAE-RELATED"/>
    <property type="match status" value="1"/>
</dbReference>
<protein>
    <submittedName>
        <fullName evidence="1">Virus tail fibre assembly protein, lambda gpK</fullName>
    </submittedName>
</protein>